<dbReference type="Gene3D" id="3.10.180.50">
    <property type="match status" value="1"/>
</dbReference>
<organism evidence="8 9">
    <name type="scientific">Cupriavidus necator (strain ATCC 43291 / DSM 13513 / CCUG 52238 / LMG 8453 / N-1)</name>
    <name type="common">Ralstonia eutropha</name>
    <dbReference type="NCBI Taxonomy" id="1042878"/>
    <lineage>
        <taxon>Bacteria</taxon>
        <taxon>Pseudomonadati</taxon>
        <taxon>Pseudomonadota</taxon>
        <taxon>Betaproteobacteria</taxon>
        <taxon>Burkholderiales</taxon>
        <taxon>Burkholderiaceae</taxon>
        <taxon>Cupriavidus</taxon>
    </lineage>
</organism>
<evidence type="ECO:0000313" key="9">
    <source>
        <dbReference type="Proteomes" id="UP000006798"/>
    </source>
</evidence>
<dbReference type="CDD" id="cd16349">
    <property type="entry name" value="VOC_like"/>
    <property type="match status" value="1"/>
</dbReference>
<keyword evidence="2" id="KW-0223">Dioxygenase</keyword>
<protein>
    <recommendedName>
        <fullName evidence="6">2-oxoadipate dioxygenase/decarboxylase</fullName>
        <ecNumber evidence="6">1.13.11.93</ecNumber>
    </recommendedName>
    <alternativeName>
        <fullName evidence="7">2-hydroxyglutarate synthase</fullName>
    </alternativeName>
</protein>
<dbReference type="PANTHER" id="PTHR31136">
    <property type="entry name" value="DUF1338 DOMAIN-CONTAINING PROTEIN"/>
    <property type="match status" value="1"/>
</dbReference>
<dbReference type="Pfam" id="PF07063">
    <property type="entry name" value="HGLS"/>
    <property type="match status" value="1"/>
</dbReference>
<evidence type="ECO:0000256" key="7">
    <source>
        <dbReference type="ARBA" id="ARBA00035045"/>
    </source>
</evidence>
<dbReference type="Proteomes" id="UP000006798">
    <property type="component" value="Chromosome 2"/>
</dbReference>
<dbReference type="GO" id="GO:0051213">
    <property type="term" value="F:dioxygenase activity"/>
    <property type="evidence" value="ECO:0007669"/>
    <property type="project" value="UniProtKB-KW"/>
</dbReference>
<evidence type="ECO:0000256" key="6">
    <source>
        <dbReference type="ARBA" id="ARBA00035023"/>
    </source>
</evidence>
<dbReference type="AlphaFoldDB" id="F8GNK6"/>
<evidence type="ECO:0000256" key="2">
    <source>
        <dbReference type="ARBA" id="ARBA00022964"/>
    </source>
</evidence>
<dbReference type="EMBL" id="CP002878">
    <property type="protein sequence ID" value="AEI79099.1"/>
    <property type="molecule type" value="Genomic_DNA"/>
</dbReference>
<accession>F8GNK6</accession>
<keyword evidence="4" id="KW-0408">Iron</keyword>
<reference evidence="8 9" key="1">
    <citation type="journal article" date="2011" name="J. Bacteriol.">
        <title>Complete genome sequence of the type strain Cupriavidus necator N-1.</title>
        <authorList>
            <person name="Poehlein A."/>
            <person name="Kusian B."/>
            <person name="Friedrich B."/>
            <person name="Daniel R."/>
            <person name="Bowien B."/>
        </authorList>
    </citation>
    <scope>NUCLEOTIDE SEQUENCE [LARGE SCALE GENOMIC DNA]</scope>
    <source>
        <strain evidence="9">ATCC 43291 / DSM 13513 / CCUG 52238 / LMG 8453 / N-1</strain>
    </source>
</reference>
<dbReference type="InterPro" id="IPR009770">
    <property type="entry name" value="HGLS"/>
</dbReference>
<evidence type="ECO:0000313" key="8">
    <source>
        <dbReference type="EMBL" id="AEI79099.1"/>
    </source>
</evidence>
<evidence type="ECO:0000256" key="4">
    <source>
        <dbReference type="ARBA" id="ARBA00023004"/>
    </source>
</evidence>
<comment type="cofactor">
    <cofactor evidence="1">
        <name>Fe(2+)</name>
        <dbReference type="ChEBI" id="CHEBI:29033"/>
    </cofactor>
</comment>
<evidence type="ECO:0000256" key="3">
    <source>
        <dbReference type="ARBA" id="ARBA00023002"/>
    </source>
</evidence>
<dbReference type="KEGG" id="cnc:CNE_2c01070"/>
<dbReference type="SMART" id="SM01150">
    <property type="entry name" value="DUF1338"/>
    <property type="match status" value="1"/>
</dbReference>
<dbReference type="PANTHER" id="PTHR31136:SF5">
    <property type="entry name" value="2-OXOADIPATE DIOXYGENASE_DECARBOXYLASE, CHLOROPLASTIC"/>
    <property type="match status" value="1"/>
</dbReference>
<name>F8GNK6_CUPNN</name>
<proteinExistence type="inferred from homology"/>
<gene>
    <name evidence="8" type="ordered locus">CNE_2c01070</name>
</gene>
<evidence type="ECO:0000256" key="5">
    <source>
        <dbReference type="ARBA" id="ARBA00035013"/>
    </source>
</evidence>
<evidence type="ECO:0000256" key="1">
    <source>
        <dbReference type="ARBA" id="ARBA00001954"/>
    </source>
</evidence>
<sequence length="371" mass="40018">MRACARHGGAPILPRGSSPARLPSSAHLFAPMTSKLSTLLTANVGAARAAQLLALVTLPADLPQAPQGRASRAEIAQALNMVLFGGILERVPSGRAYTDDVAAAGGKVTFDHGALRTVKWRDNGALPEGEAAFTRILRPLGYVLNGTYPLDRIGMTGRSYAHADAPEDIAQFFLSEFHPERFSEAFRAAVSRVTGTSADPLTPRAQTLLWQLERDGALDLADGAELVGLLVPCFERQHATPSLADYETLLSESAEMAWVATEGNAFNHATDRVDDVFALAEQQKQLGRPMKDKVEVSRSGRVKQTAFRADTVRRNFVGAQGETVERDVPGSFYEFITRDRFAEEAAAPQRYDLGFDAGNAQGIFKMTAAAC</sequence>
<dbReference type="HOGENOM" id="CLU_818046_0_0_4"/>
<dbReference type="EC" id="1.13.11.93" evidence="6"/>
<comment type="similarity">
    <text evidence="5">Belongs to the 2-oxoadipate dioxygenase/decarboxylase family.</text>
</comment>
<keyword evidence="3" id="KW-0560">Oxidoreductase</keyword>